<reference evidence="1 2" key="1">
    <citation type="submission" date="2019-11" db="EMBL/GenBank/DDBJ databases">
        <authorList>
            <person name="An D."/>
        </authorList>
    </citation>
    <scope>NUCLEOTIDE SEQUENCE [LARGE SCALE GENOMIC DNA]</scope>
    <source>
        <strain evidence="1 2">YIM 103518</strain>
    </source>
</reference>
<evidence type="ECO:0000313" key="1">
    <source>
        <dbReference type="EMBL" id="MTD11846.1"/>
    </source>
</evidence>
<dbReference type="Proteomes" id="UP000473854">
    <property type="component" value="Unassembled WGS sequence"/>
</dbReference>
<protein>
    <submittedName>
        <fullName evidence="1">Uncharacterized protein</fullName>
    </submittedName>
</protein>
<evidence type="ECO:0000313" key="2">
    <source>
        <dbReference type="Proteomes" id="UP000473854"/>
    </source>
</evidence>
<gene>
    <name evidence="1" type="ORF">GIX10_10480</name>
</gene>
<dbReference type="RefSeq" id="WP_171501340.1">
    <property type="nucleotide sequence ID" value="NZ_WLYL01000035.1"/>
</dbReference>
<dbReference type="EMBL" id="WLYL01000035">
    <property type="protein sequence ID" value="MTD11846.1"/>
    <property type="molecule type" value="Genomic_DNA"/>
</dbReference>
<organism evidence="1 2">
    <name type="scientific">Acinetobacter faecalis</name>
    <dbReference type="NCBI Taxonomy" id="2665161"/>
    <lineage>
        <taxon>Bacteria</taxon>
        <taxon>Pseudomonadati</taxon>
        <taxon>Pseudomonadota</taxon>
        <taxon>Gammaproteobacteria</taxon>
        <taxon>Moraxellales</taxon>
        <taxon>Moraxellaceae</taxon>
        <taxon>Acinetobacter</taxon>
    </lineage>
</organism>
<proteinExistence type="predicted"/>
<comment type="caution">
    <text evidence="1">The sequence shown here is derived from an EMBL/GenBank/DDBJ whole genome shotgun (WGS) entry which is preliminary data.</text>
</comment>
<dbReference type="AlphaFoldDB" id="A0A6L6GHF0"/>
<sequence length="589" mass="69605">MQSNAIPYQIRAKLLQLEPSLDSDWHLTFLEVLKDAEQQLCEDIDSQILKPKEIHWNRLANTFEYKANTSLAILRHRLTHPKMGEFAKTLSESLESLKELSDSLKIADYLENAIEQINQIQVEEDFVLQREKILIHRTFLLNAAKIIRRIKIDELQGLRNLTEEEIKGFIVEVYIKQQLLDYWYKPLLKKDSELNKLPIFRYLILREQKVRHFHIVKTSSFIYLVAPVMHVENNPYSIRRFLIEEQGALPDQIFLNAIVLDLSKSEEIQYIENLKSLIKRMVTIQSQIHLDVIDVVHQLQEVYEDKLIPLLIEPIQFVAKNADVVAQMHLKKFENVLTGEFFSLMHVASKKHLSHIEEFDYLYLKGHRLLSELLAYYREFKSQPSLIFNHYVQMFEYKLFAYVKLLEKRKQECFVPLNENDWNFMHERSMQPIRALQSTISQNLVDYRELRMFINKFKRDQTKQTSLLKRMMKSDQAENDLLDAQKSSIELKRKIFMSILDIPRSYPNASVFIEFESMHNFTDKQRHYAFPCGDNGLTRLPILLSVPDTYTEFDVEEFNALIQYDLNFSSSSRAEKIGLDDHSPISYSV</sequence>
<name>A0A6L6GHF0_9GAMM</name>
<accession>A0A6L6GHF0</accession>